<evidence type="ECO:0000313" key="3">
    <source>
        <dbReference type="Proteomes" id="UP000436483"/>
    </source>
</evidence>
<proteinExistence type="predicted"/>
<dbReference type="Proteomes" id="UP000436483">
    <property type="component" value="Unassembled WGS sequence"/>
</dbReference>
<dbReference type="EMBL" id="WURB01000004">
    <property type="protein sequence ID" value="MXQ11289.1"/>
    <property type="molecule type" value="Genomic_DNA"/>
</dbReference>
<comment type="caution">
    <text evidence="2">The sequence shown here is derived from an EMBL/GenBank/DDBJ whole genome shotgun (WGS) entry which is preliminary data.</text>
</comment>
<feature type="compositionally biased region" description="Polar residues" evidence="1">
    <location>
        <begin position="1"/>
        <end position="10"/>
    </location>
</feature>
<reference evidence="2 3" key="1">
    <citation type="submission" date="2019-12" db="EMBL/GenBank/DDBJ databases">
        <authorList>
            <person name="Yuan C.-G."/>
        </authorList>
    </citation>
    <scope>NUCLEOTIDE SEQUENCE [LARGE SCALE GENOMIC DNA]</scope>
    <source>
        <strain evidence="2 3">KCTC 23863</strain>
    </source>
</reference>
<reference evidence="2 3" key="2">
    <citation type="submission" date="2020-01" db="EMBL/GenBank/DDBJ databases">
        <title>Microvirga sp. nov., an arsenate reduction bacterium isolated from Tibet hotspring sediments.</title>
        <authorList>
            <person name="Xian W.-D."/>
            <person name="Li W.-J."/>
        </authorList>
    </citation>
    <scope>NUCLEOTIDE SEQUENCE [LARGE SCALE GENOMIC DNA]</scope>
    <source>
        <strain evidence="2 3">KCTC 23863</strain>
    </source>
</reference>
<dbReference type="RefSeq" id="WP_160883883.1">
    <property type="nucleotide sequence ID" value="NZ_WURB01000004.1"/>
</dbReference>
<accession>A0A7X3MQC7</accession>
<feature type="region of interest" description="Disordered" evidence="1">
    <location>
        <begin position="1"/>
        <end position="28"/>
    </location>
</feature>
<evidence type="ECO:0000313" key="2">
    <source>
        <dbReference type="EMBL" id="MXQ11289.1"/>
    </source>
</evidence>
<protein>
    <submittedName>
        <fullName evidence="2">Uncharacterized protein</fullName>
    </submittedName>
</protein>
<name>A0A7X3MQC7_9HYPH</name>
<sequence length="118" mass="13173">MESRSSQPTNVIRFPGARSSANPRRDQKSLMDAVYAAGSLPIPADDRATKDVATRLHIFGFVVIDEVLSDGTARRLRPSESFQSSTLHPWRVSKPSGRYRIDEDWPETDQDLFAALLA</sequence>
<dbReference type="AlphaFoldDB" id="A0A7X3MQC7"/>
<gene>
    <name evidence="2" type="ORF">GR328_07450</name>
</gene>
<organism evidence="2 3">
    <name type="scientific">Microvirga makkahensis</name>
    <dbReference type="NCBI Taxonomy" id="1128670"/>
    <lineage>
        <taxon>Bacteria</taxon>
        <taxon>Pseudomonadati</taxon>
        <taxon>Pseudomonadota</taxon>
        <taxon>Alphaproteobacteria</taxon>
        <taxon>Hyphomicrobiales</taxon>
        <taxon>Methylobacteriaceae</taxon>
        <taxon>Microvirga</taxon>
    </lineage>
</organism>
<keyword evidence="3" id="KW-1185">Reference proteome</keyword>
<evidence type="ECO:0000256" key="1">
    <source>
        <dbReference type="SAM" id="MobiDB-lite"/>
    </source>
</evidence>
<dbReference type="OrthoDB" id="8003128at2"/>